<dbReference type="EMBL" id="HBEM01026921">
    <property type="protein sequence ID" value="CAD8459375.1"/>
    <property type="molecule type" value="Transcribed_RNA"/>
</dbReference>
<protein>
    <submittedName>
        <fullName evidence="2">Uncharacterized protein</fullName>
    </submittedName>
</protein>
<gene>
    <name evidence="1" type="ORF">LAMO00422_LOCUS18327</name>
    <name evidence="2" type="ORF">LAMO00422_LOCUS18328</name>
</gene>
<evidence type="ECO:0000313" key="2">
    <source>
        <dbReference type="EMBL" id="CAD8459375.1"/>
    </source>
</evidence>
<organism evidence="2">
    <name type="scientific">Amorphochlora amoebiformis</name>
    <dbReference type="NCBI Taxonomy" id="1561963"/>
    <lineage>
        <taxon>Eukaryota</taxon>
        <taxon>Sar</taxon>
        <taxon>Rhizaria</taxon>
        <taxon>Cercozoa</taxon>
        <taxon>Chlorarachniophyceae</taxon>
        <taxon>Amorphochlora</taxon>
    </lineage>
</organism>
<sequence length="551" mass="63435">MATDTCQDKLPANQIEKVRDSLRLLHNRIETASKDPAARIFTEGENHRYLHGTVFNLSGDDSVTANETDHPNLQYARKVLVKMQKHIRTHLRLNTHYKNIKESLLDFGFTLYPAQQSLELLSLENACVTGDLKTVIEVSKKFPIDLNIIGLQIAAENGHLDIVKHLSALLENTSQTKKRIGRRKAKNLNASDLGLIRAAARGKENVVKFLQPTSTKRGIEKAVRMSKGGGFYDIAYNLGWNRRGEKVEVEIKLWEESLLPDYLTSYSDTKISKRDDSTQETRLRAKTIIENIIQAMEWCIEKCPSLPQPYVLLSHILSQGPPDAQSKGLELLEKWKTEKEFKKQFVGAGQDEQMVLYRKAFECGKDGREEPSLIFPEATLSELDTFIAFSNSPPWKQHKYYLRGFHYYLLLVVKAKDIVRLETVFSTLPKDISTQRQSVIFRVYAFHLRNFLRMHVREKDAFRNVENEREIGKLFTRCCQVVLKLENSGYLAAELLTDVYKLAIILDNLPDPGEKDIVNLAFHWILDQRWARPIRRSIKSLLLRVKGRRMK</sequence>
<evidence type="ECO:0000313" key="1">
    <source>
        <dbReference type="EMBL" id="CAD8459374.1"/>
    </source>
</evidence>
<dbReference type="AlphaFoldDB" id="A0A6T6XN86"/>
<name>A0A6T6XN86_9EUKA</name>
<reference evidence="2" key="1">
    <citation type="submission" date="2021-01" db="EMBL/GenBank/DDBJ databases">
        <authorList>
            <person name="Corre E."/>
            <person name="Pelletier E."/>
            <person name="Niang G."/>
            <person name="Scheremetjew M."/>
            <person name="Finn R."/>
            <person name="Kale V."/>
            <person name="Holt S."/>
            <person name="Cochrane G."/>
            <person name="Meng A."/>
            <person name="Brown T."/>
            <person name="Cohen L."/>
        </authorList>
    </citation>
    <scope>NUCLEOTIDE SEQUENCE</scope>
    <source>
        <strain evidence="2">CCMP2058</strain>
    </source>
</reference>
<proteinExistence type="predicted"/>
<accession>A0A6T6XN86</accession>
<dbReference type="EMBL" id="HBEM01026920">
    <property type="protein sequence ID" value="CAD8459374.1"/>
    <property type="molecule type" value="Transcribed_RNA"/>
</dbReference>